<comment type="caution">
    <text evidence="1">The sequence shown here is derived from an EMBL/GenBank/DDBJ whole genome shotgun (WGS) entry which is preliminary data.</text>
</comment>
<proteinExistence type="predicted"/>
<name>A0A8S1J6D8_9CHLO</name>
<reference evidence="1" key="1">
    <citation type="submission" date="2020-12" db="EMBL/GenBank/DDBJ databases">
        <authorList>
            <person name="Iha C."/>
        </authorList>
    </citation>
    <scope>NUCLEOTIDE SEQUENCE</scope>
</reference>
<organism evidence="1 2">
    <name type="scientific">Ostreobium quekettii</name>
    <dbReference type="NCBI Taxonomy" id="121088"/>
    <lineage>
        <taxon>Eukaryota</taxon>
        <taxon>Viridiplantae</taxon>
        <taxon>Chlorophyta</taxon>
        <taxon>core chlorophytes</taxon>
        <taxon>Ulvophyceae</taxon>
        <taxon>TCBD clade</taxon>
        <taxon>Bryopsidales</taxon>
        <taxon>Ostreobineae</taxon>
        <taxon>Ostreobiaceae</taxon>
        <taxon>Ostreobium</taxon>
    </lineage>
</organism>
<accession>A0A8S1J6D8</accession>
<evidence type="ECO:0000313" key="2">
    <source>
        <dbReference type="Proteomes" id="UP000708148"/>
    </source>
</evidence>
<dbReference type="EMBL" id="CAJHUC010001631">
    <property type="protein sequence ID" value="CAD7701778.1"/>
    <property type="molecule type" value="Genomic_DNA"/>
</dbReference>
<protein>
    <submittedName>
        <fullName evidence="1">Uncharacterized protein</fullName>
    </submittedName>
</protein>
<sequence length="123" mass="13201">MAHATNLPQFGPILPSACGVLDPRSQTSAIQKGCNLHSASPGFTASDSLPKTVEHAGMLPKGLRELKSCCPENREKLPQGLGQLPLACGRVPQHISHIQGRWIWVHHICNGGMEFHVFGGPHA</sequence>
<gene>
    <name evidence="1" type="ORF">OSTQU699_LOCUS7135</name>
</gene>
<keyword evidence="2" id="KW-1185">Reference proteome</keyword>
<dbReference type="AlphaFoldDB" id="A0A8S1J6D8"/>
<evidence type="ECO:0000313" key="1">
    <source>
        <dbReference type="EMBL" id="CAD7701778.1"/>
    </source>
</evidence>
<dbReference type="Proteomes" id="UP000708148">
    <property type="component" value="Unassembled WGS sequence"/>
</dbReference>